<dbReference type="EMBL" id="JADKYB010000015">
    <property type="protein sequence ID" value="MBM9508064.1"/>
    <property type="molecule type" value="Genomic_DNA"/>
</dbReference>
<feature type="transmembrane region" description="Helical" evidence="8">
    <location>
        <begin position="132"/>
        <end position="154"/>
    </location>
</feature>
<evidence type="ECO:0000256" key="3">
    <source>
        <dbReference type="ARBA" id="ARBA00022475"/>
    </source>
</evidence>
<dbReference type="NCBIfam" id="TIGR01726">
    <property type="entry name" value="HEQRo_perm_3TM"/>
    <property type="match status" value="1"/>
</dbReference>
<dbReference type="Pfam" id="PF00528">
    <property type="entry name" value="BPD_transp_1"/>
    <property type="match status" value="1"/>
</dbReference>
<dbReference type="PANTHER" id="PTHR30614:SF0">
    <property type="entry name" value="L-CYSTINE TRANSPORT SYSTEM PERMEASE PROTEIN TCYL"/>
    <property type="match status" value="1"/>
</dbReference>
<feature type="transmembrane region" description="Helical" evidence="8">
    <location>
        <begin position="273"/>
        <end position="297"/>
    </location>
</feature>
<feature type="region of interest" description="Disordered" evidence="9">
    <location>
        <begin position="1"/>
        <end position="66"/>
    </location>
</feature>
<feature type="transmembrane region" description="Helical" evidence="8">
    <location>
        <begin position="166"/>
        <end position="186"/>
    </location>
</feature>
<sequence>MKQQETSPADPPTTGSPPAPPGTSPGDAPSGPATDLTAIPVRGDVPTEDPPPNASDSAVTSPARPLFERPSDAGLLAARPVPRRRPGRWISAAALLVLGAMLVNTLVTNKRFEWGTVGDYLLRGPILHGLELTLWLTAAVMATGYVLGIGLAAMRLSGNPVLRALSFGYVWLVRSIPPLVQLLFWYELASLYPRLSFGIPFGPEFVTWRTAHLFSGVLAAYVALSIDVAAFSAEIVRGGILSVDPGQTQAAQALGLSGGRIFRRIVLPQAMPAIVPASGNLLIGMLKATSIVSVIAVQDLLYSAQLIYNQNFRIMPLLLVATLWYIALTTLLSIGQYYVERYFARGTGRRGRGEGPRRREPRGFRAVVRANLPLFGPAGARGAGSSVGARSAGPAVTELPVGLS</sequence>
<evidence type="ECO:0000256" key="7">
    <source>
        <dbReference type="ARBA" id="ARBA00023136"/>
    </source>
</evidence>
<feature type="region of interest" description="Disordered" evidence="9">
    <location>
        <begin position="381"/>
        <end position="404"/>
    </location>
</feature>
<evidence type="ECO:0000259" key="10">
    <source>
        <dbReference type="PROSITE" id="PS50928"/>
    </source>
</evidence>
<evidence type="ECO:0000256" key="9">
    <source>
        <dbReference type="SAM" id="MobiDB-lite"/>
    </source>
</evidence>
<feature type="compositionally biased region" description="Low complexity" evidence="9">
    <location>
        <begin position="381"/>
        <end position="396"/>
    </location>
</feature>
<dbReference type="RefSeq" id="WP_205359922.1">
    <property type="nucleotide sequence ID" value="NZ_JADKYB010000015.1"/>
</dbReference>
<gene>
    <name evidence="11" type="ORF">ITX44_26635</name>
</gene>
<evidence type="ECO:0000256" key="6">
    <source>
        <dbReference type="ARBA" id="ARBA00022989"/>
    </source>
</evidence>
<feature type="transmembrane region" description="Helical" evidence="8">
    <location>
        <begin position="89"/>
        <end position="107"/>
    </location>
</feature>
<keyword evidence="6 8" id="KW-1133">Transmembrane helix</keyword>
<feature type="transmembrane region" description="Helical" evidence="8">
    <location>
        <begin position="206"/>
        <end position="224"/>
    </location>
</feature>
<dbReference type="Proteomes" id="UP000749040">
    <property type="component" value="Unassembled WGS sequence"/>
</dbReference>
<evidence type="ECO:0000256" key="2">
    <source>
        <dbReference type="ARBA" id="ARBA00022448"/>
    </source>
</evidence>
<keyword evidence="12" id="KW-1185">Reference proteome</keyword>
<keyword evidence="4 8" id="KW-0812">Transmembrane</keyword>
<keyword evidence="7 8" id="KW-0472">Membrane</keyword>
<dbReference type="InterPro" id="IPR000515">
    <property type="entry name" value="MetI-like"/>
</dbReference>
<organism evidence="11 12">
    <name type="scientific">Actinacidiphila acididurans</name>
    <dbReference type="NCBI Taxonomy" id="2784346"/>
    <lineage>
        <taxon>Bacteria</taxon>
        <taxon>Bacillati</taxon>
        <taxon>Actinomycetota</taxon>
        <taxon>Actinomycetes</taxon>
        <taxon>Kitasatosporales</taxon>
        <taxon>Streptomycetaceae</taxon>
        <taxon>Actinacidiphila</taxon>
    </lineage>
</organism>
<evidence type="ECO:0000256" key="8">
    <source>
        <dbReference type="RuleBase" id="RU363032"/>
    </source>
</evidence>
<feature type="compositionally biased region" description="Low complexity" evidence="9">
    <location>
        <begin position="24"/>
        <end position="33"/>
    </location>
</feature>
<dbReference type="Gene3D" id="1.10.3720.10">
    <property type="entry name" value="MetI-like"/>
    <property type="match status" value="1"/>
</dbReference>
<accession>A0ABS2TXJ4</accession>
<name>A0ABS2TXJ4_9ACTN</name>
<protein>
    <submittedName>
        <fullName evidence="11">ABC transporter permease subunit</fullName>
    </submittedName>
</protein>
<dbReference type="CDD" id="cd06261">
    <property type="entry name" value="TM_PBP2"/>
    <property type="match status" value="1"/>
</dbReference>
<dbReference type="PROSITE" id="PS50928">
    <property type="entry name" value="ABC_TM1"/>
    <property type="match status" value="1"/>
</dbReference>
<comment type="caution">
    <text evidence="11">The sequence shown here is derived from an EMBL/GenBank/DDBJ whole genome shotgun (WGS) entry which is preliminary data.</text>
</comment>
<feature type="domain" description="ABC transmembrane type-1" evidence="10">
    <location>
        <begin position="130"/>
        <end position="336"/>
    </location>
</feature>
<feature type="transmembrane region" description="Helical" evidence="8">
    <location>
        <begin position="317"/>
        <end position="339"/>
    </location>
</feature>
<keyword evidence="2 8" id="KW-0813">Transport</keyword>
<comment type="subcellular location">
    <subcellularLocation>
        <location evidence="1 8">Cell membrane</location>
        <topology evidence="1 8">Multi-pass membrane protein</topology>
    </subcellularLocation>
</comment>
<proteinExistence type="inferred from homology"/>
<keyword evidence="5" id="KW-0029">Amino-acid transport</keyword>
<reference evidence="11 12" key="1">
    <citation type="submission" date="2021-01" db="EMBL/GenBank/DDBJ databases">
        <title>Streptomyces acididurans sp. nov., isolated from a peat swamp forest soil.</title>
        <authorList>
            <person name="Chantavorakit T."/>
            <person name="Duangmal K."/>
        </authorList>
    </citation>
    <scope>NUCLEOTIDE SEQUENCE [LARGE SCALE GENOMIC DNA]</scope>
    <source>
        <strain evidence="11 12">KK5PA1</strain>
    </source>
</reference>
<feature type="compositionally biased region" description="Pro residues" evidence="9">
    <location>
        <begin position="9"/>
        <end position="23"/>
    </location>
</feature>
<dbReference type="InterPro" id="IPR010065">
    <property type="entry name" value="AA_ABC_transptr_permease_3TM"/>
</dbReference>
<evidence type="ECO:0000256" key="4">
    <source>
        <dbReference type="ARBA" id="ARBA00022692"/>
    </source>
</evidence>
<dbReference type="PANTHER" id="PTHR30614">
    <property type="entry name" value="MEMBRANE COMPONENT OF AMINO ACID ABC TRANSPORTER"/>
    <property type="match status" value="1"/>
</dbReference>
<comment type="similarity">
    <text evidence="8">Belongs to the binding-protein-dependent transport system permease family.</text>
</comment>
<dbReference type="InterPro" id="IPR043429">
    <property type="entry name" value="ArtM/GltK/GlnP/TcyL/YhdX-like"/>
</dbReference>
<dbReference type="SUPFAM" id="SSF161098">
    <property type="entry name" value="MetI-like"/>
    <property type="match status" value="1"/>
</dbReference>
<evidence type="ECO:0000256" key="5">
    <source>
        <dbReference type="ARBA" id="ARBA00022970"/>
    </source>
</evidence>
<evidence type="ECO:0000256" key="1">
    <source>
        <dbReference type="ARBA" id="ARBA00004651"/>
    </source>
</evidence>
<evidence type="ECO:0000313" key="11">
    <source>
        <dbReference type="EMBL" id="MBM9508064.1"/>
    </source>
</evidence>
<keyword evidence="3" id="KW-1003">Cell membrane</keyword>
<evidence type="ECO:0000313" key="12">
    <source>
        <dbReference type="Proteomes" id="UP000749040"/>
    </source>
</evidence>
<dbReference type="InterPro" id="IPR035906">
    <property type="entry name" value="MetI-like_sf"/>
</dbReference>